<dbReference type="Proteomes" id="UP000600918">
    <property type="component" value="Unassembled WGS sequence"/>
</dbReference>
<dbReference type="EMBL" id="JACSDY010000001">
    <property type="protein sequence ID" value="KAF7438255.1"/>
    <property type="molecule type" value="Genomic_DNA"/>
</dbReference>
<evidence type="ECO:0000256" key="1">
    <source>
        <dbReference type="SAM" id="MobiDB-lite"/>
    </source>
</evidence>
<comment type="caution">
    <text evidence="2">The sequence shown here is derived from an EMBL/GenBank/DDBJ whole genome shotgun (WGS) entry which is preliminary data.</text>
</comment>
<gene>
    <name evidence="2" type="ORF">H0235_000646</name>
</gene>
<sequence length="80" mass="9107">MDPLAQTGSTRPSRKLCTTQPPNPGSPRHHYHQHHRYLHTTQPTSPISIIREDKNAAITSKQTLTDQRSSTSRLCWITSF</sequence>
<proteinExistence type="predicted"/>
<protein>
    <submittedName>
        <fullName evidence="2">Uncharacterized protein</fullName>
    </submittedName>
</protein>
<name>A0A834PEV4_VESPE</name>
<feature type="region of interest" description="Disordered" evidence="1">
    <location>
        <begin position="1"/>
        <end position="34"/>
    </location>
</feature>
<keyword evidence="3" id="KW-1185">Reference proteome</keyword>
<accession>A0A834PEV4</accession>
<evidence type="ECO:0000313" key="3">
    <source>
        <dbReference type="Proteomes" id="UP000600918"/>
    </source>
</evidence>
<dbReference type="AlphaFoldDB" id="A0A834PEV4"/>
<reference evidence="2" key="1">
    <citation type="journal article" date="2020" name="G3 (Bethesda)">
        <title>High-Quality Assemblies for Three Invasive Social Wasps from the &lt;i&gt;Vespula&lt;/i&gt; Genus.</title>
        <authorList>
            <person name="Harrop T.W.R."/>
            <person name="Guhlin J."/>
            <person name="McLaughlin G.M."/>
            <person name="Permina E."/>
            <person name="Stockwell P."/>
            <person name="Gilligan J."/>
            <person name="Le Lec M.F."/>
            <person name="Gruber M.A.M."/>
            <person name="Quinn O."/>
            <person name="Lovegrove M."/>
            <person name="Duncan E.J."/>
            <person name="Remnant E.J."/>
            <person name="Van Eeckhoven J."/>
            <person name="Graham B."/>
            <person name="Knapp R.A."/>
            <person name="Langford K.W."/>
            <person name="Kronenberg Z."/>
            <person name="Press M.O."/>
            <person name="Eacker S.M."/>
            <person name="Wilson-Rankin E.E."/>
            <person name="Purcell J."/>
            <person name="Lester P.J."/>
            <person name="Dearden P.K."/>
        </authorList>
    </citation>
    <scope>NUCLEOTIDE SEQUENCE</scope>
    <source>
        <strain evidence="2">Volc-1</strain>
    </source>
</reference>
<feature type="compositionally biased region" description="Polar residues" evidence="1">
    <location>
        <begin position="1"/>
        <end position="20"/>
    </location>
</feature>
<organism evidence="2 3">
    <name type="scientific">Vespula pensylvanica</name>
    <name type="common">Western yellow jacket</name>
    <name type="synonym">Wasp</name>
    <dbReference type="NCBI Taxonomy" id="30213"/>
    <lineage>
        <taxon>Eukaryota</taxon>
        <taxon>Metazoa</taxon>
        <taxon>Ecdysozoa</taxon>
        <taxon>Arthropoda</taxon>
        <taxon>Hexapoda</taxon>
        <taxon>Insecta</taxon>
        <taxon>Pterygota</taxon>
        <taxon>Neoptera</taxon>
        <taxon>Endopterygota</taxon>
        <taxon>Hymenoptera</taxon>
        <taxon>Apocrita</taxon>
        <taxon>Aculeata</taxon>
        <taxon>Vespoidea</taxon>
        <taxon>Vespidae</taxon>
        <taxon>Vespinae</taxon>
        <taxon>Vespula</taxon>
    </lineage>
</organism>
<evidence type="ECO:0000313" key="2">
    <source>
        <dbReference type="EMBL" id="KAF7438255.1"/>
    </source>
</evidence>